<proteinExistence type="predicted"/>
<dbReference type="Proteomes" id="UP000663823">
    <property type="component" value="Unassembled WGS sequence"/>
</dbReference>
<protein>
    <submittedName>
        <fullName evidence="1">Uncharacterized protein</fullName>
    </submittedName>
</protein>
<dbReference type="OrthoDB" id="10368902at2759"/>
<dbReference type="EMBL" id="CAJNOO010002695">
    <property type="protein sequence ID" value="CAF1290096.1"/>
    <property type="molecule type" value="Genomic_DNA"/>
</dbReference>
<name>A0A815CXT3_9BILA</name>
<gene>
    <name evidence="2" type="ORF">OTI717_LOCUS16485</name>
    <name evidence="1" type="ORF">RFH988_LOCUS29165</name>
</gene>
<evidence type="ECO:0000313" key="3">
    <source>
        <dbReference type="Proteomes" id="UP000663882"/>
    </source>
</evidence>
<sequence length="342" mass="40240">MTLILENIIQIKKIYRHRSPTSAIISDVKKAKQRKAIHQMTSYDEADEHPPLPIKKPTSITTVENKNDNQLDANDTDHEGRFLELTNQRTVYNHTFGGQSTINNKINHIQWTVDCIPSSINSTLTQFQYVNSLELYYDIKEIIPNPCSWHIILPALRYVELNFDWNLIRIKNFIDRSVTPIYSRFFILDQIRRCAPLLQCLTLWWHDLRPFLTYSHLPWPSIQQLNIRLRRQDNPPASLIKRLPTNQAFPQLQYLTFGSRRFMLTPPELVAKQILSWLDALLFPTSKLVILHLNRRCSFFLTRPPTARDVFRMLLDQHVQSMNHHSPAKIIIDSNEEVIIWL</sequence>
<organism evidence="1 3">
    <name type="scientific">Rotaria sordida</name>
    <dbReference type="NCBI Taxonomy" id="392033"/>
    <lineage>
        <taxon>Eukaryota</taxon>
        <taxon>Metazoa</taxon>
        <taxon>Spiralia</taxon>
        <taxon>Gnathifera</taxon>
        <taxon>Rotifera</taxon>
        <taxon>Eurotatoria</taxon>
        <taxon>Bdelloidea</taxon>
        <taxon>Philodinida</taxon>
        <taxon>Philodinidae</taxon>
        <taxon>Rotaria</taxon>
    </lineage>
</organism>
<comment type="caution">
    <text evidence="1">The sequence shown here is derived from an EMBL/GenBank/DDBJ whole genome shotgun (WGS) entry which is preliminary data.</text>
</comment>
<evidence type="ECO:0000313" key="1">
    <source>
        <dbReference type="EMBL" id="CAF1290096.1"/>
    </source>
</evidence>
<dbReference type="AlphaFoldDB" id="A0A815CXT3"/>
<reference evidence="1" key="1">
    <citation type="submission" date="2021-02" db="EMBL/GenBank/DDBJ databases">
        <authorList>
            <person name="Nowell W R."/>
        </authorList>
    </citation>
    <scope>NUCLEOTIDE SEQUENCE</scope>
</reference>
<evidence type="ECO:0000313" key="2">
    <source>
        <dbReference type="EMBL" id="CAF3767836.1"/>
    </source>
</evidence>
<accession>A0A815CXT3</accession>
<dbReference type="EMBL" id="CAJOAX010002061">
    <property type="protein sequence ID" value="CAF3767836.1"/>
    <property type="molecule type" value="Genomic_DNA"/>
</dbReference>
<dbReference type="Proteomes" id="UP000663882">
    <property type="component" value="Unassembled WGS sequence"/>
</dbReference>